<evidence type="ECO:0008006" key="3">
    <source>
        <dbReference type="Google" id="ProtNLM"/>
    </source>
</evidence>
<dbReference type="Proteomes" id="UP000244870">
    <property type="component" value="Chromosome"/>
</dbReference>
<sequence length="133" mass="14335">MAEVPTYNAKDTVITVGGVVVKGFQDGDMVSYTQNENRVTAEVDAQGFTSVSINNNRLGQITMNLSGNSPSHKYLNGIANANKSVPIVIKTPNEKISATQALINKPADGQFGKQTPKRTYTFVALDMDVQVTK</sequence>
<dbReference type="RefSeq" id="WP_108730430.1">
    <property type="nucleotide sequence ID" value="NZ_CP020928.1"/>
</dbReference>
<dbReference type="Pfam" id="PF11681">
    <property type="entry name" value="Phage_Tube_PhiTE"/>
    <property type="match status" value="1"/>
</dbReference>
<evidence type="ECO:0000313" key="1">
    <source>
        <dbReference type="EMBL" id="AWF95589.1"/>
    </source>
</evidence>
<dbReference type="InterPro" id="IPR021695">
    <property type="entry name" value="Phage_KPP10_Orf10"/>
</dbReference>
<gene>
    <name evidence="1" type="ORF">B6254_1183</name>
</gene>
<organism evidence="1 2">
    <name type="scientific">Weissella cibaria</name>
    <dbReference type="NCBI Taxonomy" id="137591"/>
    <lineage>
        <taxon>Bacteria</taxon>
        <taxon>Bacillati</taxon>
        <taxon>Bacillota</taxon>
        <taxon>Bacilli</taxon>
        <taxon>Lactobacillales</taxon>
        <taxon>Lactobacillaceae</taxon>
        <taxon>Weissella</taxon>
    </lineage>
</organism>
<dbReference type="EMBL" id="CP020928">
    <property type="protein sequence ID" value="AWF95589.1"/>
    <property type="molecule type" value="Genomic_DNA"/>
</dbReference>
<dbReference type="AlphaFoldDB" id="A0A2S1KRG5"/>
<reference evidence="1 2" key="1">
    <citation type="submission" date="2017-04" db="EMBL/GenBank/DDBJ databases">
        <title>Weissella cibaria strain m2 complete genome.</title>
        <authorList>
            <person name="Pan Q."/>
            <person name="Tan M."/>
            <person name="Yao F."/>
            <person name="Su S."/>
        </authorList>
    </citation>
    <scope>NUCLEOTIDE SEQUENCE [LARGE SCALE GENOMIC DNA]</scope>
    <source>
        <strain evidence="1 2">M2</strain>
    </source>
</reference>
<protein>
    <recommendedName>
        <fullName evidence="3">DUF3277 domain-containing protein</fullName>
    </recommendedName>
</protein>
<accession>A0A2S1KRG5</accession>
<proteinExistence type="predicted"/>
<dbReference type="NCBIfam" id="NF047581">
    <property type="entry name" value="gp105_phage_fam"/>
    <property type="match status" value="1"/>
</dbReference>
<name>A0A2S1KRG5_9LACO</name>
<evidence type="ECO:0000313" key="2">
    <source>
        <dbReference type="Proteomes" id="UP000244870"/>
    </source>
</evidence>